<feature type="coiled-coil region" evidence="1">
    <location>
        <begin position="18"/>
        <end position="241"/>
    </location>
</feature>
<evidence type="ECO:0000313" key="3">
    <source>
        <dbReference type="Proteomes" id="UP000231279"/>
    </source>
</evidence>
<proteinExistence type="predicted"/>
<comment type="caution">
    <text evidence="2">The sequence shown here is derived from an EMBL/GenBank/DDBJ whole genome shotgun (WGS) entry which is preliminary data.</text>
</comment>
<dbReference type="AlphaFoldDB" id="A0A2G9FWR9"/>
<evidence type="ECO:0000313" key="2">
    <source>
        <dbReference type="EMBL" id="PIM97505.1"/>
    </source>
</evidence>
<reference evidence="3" key="1">
    <citation type="journal article" date="2018" name="Gigascience">
        <title>Genome assembly of the Pink Ipe (Handroanthus impetiginosus, Bignoniaceae), a highly valued, ecologically keystone Neotropical timber forest tree.</title>
        <authorList>
            <person name="Silva-Junior O.B."/>
            <person name="Grattapaglia D."/>
            <person name="Novaes E."/>
            <person name="Collevatti R.G."/>
        </authorList>
    </citation>
    <scope>NUCLEOTIDE SEQUENCE [LARGE SCALE GENOMIC DNA]</scope>
    <source>
        <strain evidence="3">cv. UFG-1</strain>
    </source>
</reference>
<sequence length="393" mass="45899">MSGRLSGSSECSLDVDDLLEIRERFNELTKEKEMLRDSKSQSFELIRKLELYVKTLSESRQEDKKHIADLERELSNCSQEIDYLQDQLIMRNSDVNCLNEQLCRLQLKLSDMENLAEEVGRLREQMKISESERSSLLQEIEEKEDVIRYSSSCIEKLEESISSMALEYQCDIESTKLESNELEQNLFKTKKILEERTHENHRMSGLIQELELRILDANTVIESLDEENKDLKEKLQQSDMNAKAFVRKVEEQFHELFTEDYNQAPSKLQKDIRAYGNILGPLFSKLAFPRASDADLRNKMAEKSYQINDYEHLVKQLKGELREEKLKAKEEAEELAQEMAELRYQLTGMLDEECKRRASIEQISLQRIAELEAQIAKERQKSIGPHDLIVGDM</sequence>
<accession>A0A2G9FWR9</accession>
<keyword evidence="1" id="KW-0175">Coiled coil</keyword>
<evidence type="ECO:0000256" key="1">
    <source>
        <dbReference type="SAM" id="Coils"/>
    </source>
</evidence>
<name>A0A2G9FWR9_9LAMI</name>
<feature type="coiled-coil region" evidence="1">
    <location>
        <begin position="307"/>
        <end position="381"/>
    </location>
</feature>
<gene>
    <name evidence="2" type="ORF">CDL12_30024</name>
</gene>
<dbReference type="PANTHER" id="PTHR36390:SF1">
    <property type="entry name" value="MYOSIN HEAVY CHAIN-LIKE PROTEIN"/>
    <property type="match status" value="1"/>
</dbReference>
<dbReference type="PANTHER" id="PTHR36390">
    <property type="entry name" value="MYOSIN HEAVY CHAIN-LIKE PROTEIN"/>
    <property type="match status" value="1"/>
</dbReference>
<dbReference type="EMBL" id="NKXS01009564">
    <property type="protein sequence ID" value="PIM97505.1"/>
    <property type="molecule type" value="Genomic_DNA"/>
</dbReference>
<dbReference type="Proteomes" id="UP000231279">
    <property type="component" value="Unassembled WGS sequence"/>
</dbReference>
<protein>
    <submittedName>
        <fullName evidence="2">Uncharacterized protein</fullName>
    </submittedName>
</protein>
<keyword evidence="3" id="KW-1185">Reference proteome</keyword>
<organism evidence="2 3">
    <name type="scientific">Handroanthus impetiginosus</name>
    <dbReference type="NCBI Taxonomy" id="429701"/>
    <lineage>
        <taxon>Eukaryota</taxon>
        <taxon>Viridiplantae</taxon>
        <taxon>Streptophyta</taxon>
        <taxon>Embryophyta</taxon>
        <taxon>Tracheophyta</taxon>
        <taxon>Spermatophyta</taxon>
        <taxon>Magnoliopsida</taxon>
        <taxon>eudicotyledons</taxon>
        <taxon>Gunneridae</taxon>
        <taxon>Pentapetalae</taxon>
        <taxon>asterids</taxon>
        <taxon>lamiids</taxon>
        <taxon>Lamiales</taxon>
        <taxon>Bignoniaceae</taxon>
        <taxon>Crescentiina</taxon>
        <taxon>Tabebuia alliance</taxon>
        <taxon>Handroanthus</taxon>
    </lineage>
</organism>
<dbReference type="STRING" id="429701.A0A2G9FWR9"/>
<dbReference type="OrthoDB" id="2020741at2759"/>